<protein>
    <recommendedName>
        <fullName evidence="4">Amino acid ABC transporter substrate-binding protein</fullName>
    </recommendedName>
</protein>
<gene>
    <name evidence="2" type="ORF">GCM10010357_23940</name>
</gene>
<dbReference type="Proteomes" id="UP001500879">
    <property type="component" value="Unassembled WGS sequence"/>
</dbReference>
<evidence type="ECO:0000313" key="3">
    <source>
        <dbReference type="Proteomes" id="UP001500879"/>
    </source>
</evidence>
<organism evidence="2 3">
    <name type="scientific">Streptomyces luteireticuli</name>
    <dbReference type="NCBI Taxonomy" id="173858"/>
    <lineage>
        <taxon>Bacteria</taxon>
        <taxon>Bacillati</taxon>
        <taxon>Actinomycetota</taxon>
        <taxon>Actinomycetes</taxon>
        <taxon>Kitasatosporales</taxon>
        <taxon>Streptomycetaceae</taxon>
        <taxon>Streptomyces</taxon>
    </lineage>
</organism>
<comment type="caution">
    <text evidence="2">The sequence shown here is derived from an EMBL/GenBank/DDBJ whole genome shotgun (WGS) entry which is preliminary data.</text>
</comment>
<dbReference type="SUPFAM" id="SSF53822">
    <property type="entry name" value="Periplasmic binding protein-like I"/>
    <property type="match status" value="1"/>
</dbReference>
<keyword evidence="1" id="KW-0812">Transmembrane</keyword>
<dbReference type="EMBL" id="BAAABX010000023">
    <property type="protein sequence ID" value="GAA0402067.1"/>
    <property type="molecule type" value="Genomic_DNA"/>
</dbReference>
<keyword evidence="3" id="KW-1185">Reference proteome</keyword>
<keyword evidence="1" id="KW-0472">Membrane</keyword>
<evidence type="ECO:0008006" key="4">
    <source>
        <dbReference type="Google" id="ProtNLM"/>
    </source>
</evidence>
<proteinExistence type="predicted"/>
<name>A0ABN0YNQ6_9ACTN</name>
<sequence>MHRLVDAFRNLFAPNLLTRIVAVTAALAVLGAAAWFGWGFLHPDTSCAEGVEKTGPEQECVGVSGDGFVFGNEELRKVGEAIARENATLEPGTYATVAVMMPFLSDDPTRRPTIVHAVQGAFLQQYRANHESNGERPPIRLVLANTGKESVYWKPVVDRLVAMAEGPDHLRAVTGVSTSGQTTKDAVTALTGKHVPVVGTTITADDIANSERQEPFPGLARVVPTNRDEARALTHFGRTDPRKSLLVHDRNPDDRYARTLRDVFDRLLADSPYQPQPIDSTDAGSTASTARQIALFVCGAKDAENVFFAGRHTQLREFVNALSARPCQDRPVTVLTGDEGSYLGSDARLDRNAVKHKVTVRYTALAHPDAWRGAPAPAAGGSRNAYDTFARLAAKGDDLGIGTLARGDLTDGQAIVAYDAMATAVQGIRTPDPGHVPRLVSVANEWPRLMGPQRVEGAGGWICLDVHGNPYNKAVPVMELSADGTPVFVRISWPEGRPPTDCIPPKESG</sequence>
<evidence type="ECO:0000313" key="2">
    <source>
        <dbReference type="EMBL" id="GAA0402067.1"/>
    </source>
</evidence>
<accession>A0ABN0YNQ6</accession>
<dbReference type="Gene3D" id="3.40.50.2300">
    <property type="match status" value="1"/>
</dbReference>
<feature type="transmembrane region" description="Helical" evidence="1">
    <location>
        <begin position="20"/>
        <end position="41"/>
    </location>
</feature>
<keyword evidence="1" id="KW-1133">Transmembrane helix</keyword>
<evidence type="ECO:0000256" key="1">
    <source>
        <dbReference type="SAM" id="Phobius"/>
    </source>
</evidence>
<reference evidence="2 3" key="1">
    <citation type="journal article" date="2019" name="Int. J. Syst. Evol. Microbiol.">
        <title>The Global Catalogue of Microorganisms (GCM) 10K type strain sequencing project: providing services to taxonomists for standard genome sequencing and annotation.</title>
        <authorList>
            <consortium name="The Broad Institute Genomics Platform"/>
            <consortium name="The Broad Institute Genome Sequencing Center for Infectious Disease"/>
            <person name="Wu L."/>
            <person name="Ma J."/>
        </authorList>
    </citation>
    <scope>NUCLEOTIDE SEQUENCE [LARGE SCALE GENOMIC DNA]</scope>
    <source>
        <strain evidence="2 3">JCM 4788</strain>
    </source>
</reference>
<dbReference type="RefSeq" id="WP_344022979.1">
    <property type="nucleotide sequence ID" value="NZ_BAAABX010000023.1"/>
</dbReference>
<dbReference type="InterPro" id="IPR028082">
    <property type="entry name" value="Peripla_BP_I"/>
</dbReference>